<keyword evidence="1" id="KW-0472">Membrane</keyword>
<dbReference type="InterPro" id="IPR025640">
    <property type="entry name" value="GYF_2"/>
</dbReference>
<keyword evidence="1" id="KW-1133">Transmembrane helix</keyword>
<feature type="transmembrane region" description="Helical" evidence="1">
    <location>
        <begin position="134"/>
        <end position="151"/>
    </location>
</feature>
<feature type="transmembrane region" description="Helical" evidence="1">
    <location>
        <begin position="184"/>
        <end position="203"/>
    </location>
</feature>
<keyword evidence="4" id="KW-1185">Reference proteome</keyword>
<feature type="domain" description="GYF" evidence="2">
    <location>
        <begin position="22"/>
        <end position="66"/>
    </location>
</feature>
<evidence type="ECO:0000313" key="4">
    <source>
        <dbReference type="Proteomes" id="UP000198781"/>
    </source>
</evidence>
<dbReference type="AlphaFoldDB" id="A0A1G6ZF79"/>
<proteinExistence type="predicted"/>
<accession>A0A1G6ZF79</accession>
<dbReference type="Proteomes" id="UP000198781">
    <property type="component" value="Unassembled WGS sequence"/>
</dbReference>
<evidence type="ECO:0000256" key="1">
    <source>
        <dbReference type="SAM" id="Phobius"/>
    </source>
</evidence>
<dbReference type="STRING" id="187868.SAMN05192589_11180"/>
<evidence type="ECO:0000259" key="2">
    <source>
        <dbReference type="Pfam" id="PF14237"/>
    </source>
</evidence>
<dbReference type="EMBL" id="FMZC01000011">
    <property type="protein sequence ID" value="SDE01288.1"/>
    <property type="molecule type" value="Genomic_DNA"/>
</dbReference>
<gene>
    <name evidence="3" type="ORF">SAMN05192589_11180</name>
</gene>
<feature type="transmembrane region" description="Helical" evidence="1">
    <location>
        <begin position="99"/>
        <end position="122"/>
    </location>
</feature>
<reference evidence="3 4" key="1">
    <citation type="submission" date="2016-10" db="EMBL/GenBank/DDBJ databases">
        <authorList>
            <person name="de Groot N.N."/>
        </authorList>
    </citation>
    <scope>NUCLEOTIDE SEQUENCE [LARGE SCALE GENOMIC DNA]</scope>
    <source>
        <strain evidence="3 4">DSM 16619</strain>
    </source>
</reference>
<organism evidence="3 4">
    <name type="scientific">Paracidovorax valerianellae</name>
    <dbReference type="NCBI Taxonomy" id="187868"/>
    <lineage>
        <taxon>Bacteria</taxon>
        <taxon>Pseudomonadati</taxon>
        <taxon>Pseudomonadota</taxon>
        <taxon>Betaproteobacteria</taxon>
        <taxon>Burkholderiales</taxon>
        <taxon>Comamonadaceae</taxon>
        <taxon>Paracidovorax</taxon>
    </lineage>
</organism>
<protein>
    <recommendedName>
        <fullName evidence="2">GYF domain-containing protein</fullName>
    </recommendedName>
</protein>
<dbReference type="Pfam" id="PF14237">
    <property type="entry name" value="GYF_2"/>
    <property type="match status" value="1"/>
</dbReference>
<evidence type="ECO:0000313" key="3">
    <source>
        <dbReference type="EMBL" id="SDE01288.1"/>
    </source>
</evidence>
<sequence length="204" mass="22771">MSGRDVDVGIDMDLPLAEGPRWYYETPGQCRGPVPDDEIVRLIGLQRLPPGQRIWRPGLPCWVPVEHSEFRAHLDRDALEAMSACAAAAAADARADNTLAWLLACAPVMGVSLEGFVAYLVYRDPYVSQRAVQSGAFFFLTVAFNVLIAFVDERWLWRAGHDTAGFRGWVWLAPVYLYRRARRLGQNLGPLAAWVACLLVVLML</sequence>
<name>A0A1G6ZF79_9BURK</name>
<keyword evidence="1" id="KW-0812">Transmembrane</keyword>